<dbReference type="AlphaFoldDB" id="A0A6G0YU68"/>
<dbReference type="EMBL" id="VUJU01002433">
    <property type="protein sequence ID" value="KAF0761312.1"/>
    <property type="molecule type" value="Genomic_DNA"/>
</dbReference>
<gene>
    <name evidence="1" type="ORF">FWK35_00004159</name>
</gene>
<comment type="caution">
    <text evidence="1">The sequence shown here is derived from an EMBL/GenBank/DDBJ whole genome shotgun (WGS) entry which is preliminary data.</text>
</comment>
<proteinExistence type="predicted"/>
<sequence>MQKLTDSNKINYLTANDWDIPENSKDLLKIFYDIMVEISAEKYVTISKAIVFVNASVKYTQRFSNDVISR</sequence>
<evidence type="ECO:0000313" key="2">
    <source>
        <dbReference type="Proteomes" id="UP000478052"/>
    </source>
</evidence>
<feature type="non-terminal residue" evidence="1">
    <location>
        <position position="70"/>
    </location>
</feature>
<dbReference type="Proteomes" id="UP000478052">
    <property type="component" value="Unassembled WGS sequence"/>
</dbReference>
<evidence type="ECO:0000313" key="1">
    <source>
        <dbReference type="EMBL" id="KAF0761312.1"/>
    </source>
</evidence>
<keyword evidence="2" id="KW-1185">Reference proteome</keyword>
<reference evidence="1 2" key="1">
    <citation type="submission" date="2019-08" db="EMBL/GenBank/DDBJ databases">
        <title>Whole genome of Aphis craccivora.</title>
        <authorList>
            <person name="Voronova N.V."/>
            <person name="Shulinski R.S."/>
            <person name="Bandarenka Y.V."/>
            <person name="Zhorov D.G."/>
            <person name="Warner D."/>
        </authorList>
    </citation>
    <scope>NUCLEOTIDE SEQUENCE [LARGE SCALE GENOMIC DNA]</scope>
    <source>
        <strain evidence="1">180601</strain>
        <tissue evidence="1">Whole Body</tissue>
    </source>
</reference>
<accession>A0A6G0YU68</accession>
<protein>
    <submittedName>
        <fullName evidence="1">Zinc finger BED domain-containing protein 1-like</fullName>
    </submittedName>
</protein>
<dbReference type="OrthoDB" id="1607513at2759"/>
<organism evidence="1 2">
    <name type="scientific">Aphis craccivora</name>
    <name type="common">Cowpea aphid</name>
    <dbReference type="NCBI Taxonomy" id="307492"/>
    <lineage>
        <taxon>Eukaryota</taxon>
        <taxon>Metazoa</taxon>
        <taxon>Ecdysozoa</taxon>
        <taxon>Arthropoda</taxon>
        <taxon>Hexapoda</taxon>
        <taxon>Insecta</taxon>
        <taxon>Pterygota</taxon>
        <taxon>Neoptera</taxon>
        <taxon>Paraneoptera</taxon>
        <taxon>Hemiptera</taxon>
        <taxon>Sternorrhyncha</taxon>
        <taxon>Aphidomorpha</taxon>
        <taxon>Aphidoidea</taxon>
        <taxon>Aphididae</taxon>
        <taxon>Aphidini</taxon>
        <taxon>Aphis</taxon>
        <taxon>Aphis</taxon>
    </lineage>
</organism>
<name>A0A6G0YU68_APHCR</name>